<keyword evidence="2 4" id="KW-0813">Transport</keyword>
<dbReference type="GO" id="GO:0006887">
    <property type="term" value="P:exocytosis"/>
    <property type="evidence" value="ECO:0007669"/>
    <property type="project" value="UniProtKB-KW"/>
</dbReference>
<protein>
    <recommendedName>
        <fullName evidence="4">Exocyst complex protein EXO70</fullName>
    </recommendedName>
</protein>
<evidence type="ECO:0000256" key="1">
    <source>
        <dbReference type="ARBA" id="ARBA00006756"/>
    </source>
</evidence>
<evidence type="ECO:0000313" key="6">
    <source>
        <dbReference type="EMBL" id="PAV23672.1"/>
    </source>
</evidence>
<dbReference type="InParanoid" id="A0A286UVY1"/>
<keyword evidence="7" id="KW-1185">Reference proteome</keyword>
<name>A0A286UVY1_9AGAM</name>
<proteinExistence type="inferred from homology"/>
<evidence type="ECO:0000313" key="7">
    <source>
        <dbReference type="Proteomes" id="UP000217199"/>
    </source>
</evidence>
<evidence type="ECO:0000259" key="5">
    <source>
        <dbReference type="Pfam" id="PF03081"/>
    </source>
</evidence>
<dbReference type="EMBL" id="NBII01000001">
    <property type="protein sequence ID" value="PAV23672.1"/>
    <property type="molecule type" value="Genomic_DNA"/>
</dbReference>
<dbReference type="Proteomes" id="UP000217199">
    <property type="component" value="Unassembled WGS sequence"/>
</dbReference>
<dbReference type="PANTHER" id="PTHR12542:SF41">
    <property type="entry name" value="EXOCYST COMPLEX COMPONENT 7"/>
    <property type="match status" value="1"/>
</dbReference>
<comment type="function">
    <text evidence="4">Involved in the secretory pathway as part of the exocyst complex which tethers secretory vesicles to the sites of exocytosis. Also plays a role in the assembly of the exocyst.</text>
</comment>
<keyword evidence="3 4" id="KW-0268">Exocytosis</keyword>
<evidence type="ECO:0000256" key="3">
    <source>
        <dbReference type="ARBA" id="ARBA00022483"/>
    </source>
</evidence>
<dbReference type="Gene3D" id="1.20.1280.170">
    <property type="entry name" value="Exocyst complex component Exo70"/>
    <property type="match status" value="1"/>
</dbReference>
<dbReference type="PANTHER" id="PTHR12542">
    <property type="entry name" value="EXOCYST COMPLEX PROTEIN EXO70"/>
    <property type="match status" value="1"/>
</dbReference>
<organism evidence="6 7">
    <name type="scientific">Pyrrhoderma noxium</name>
    <dbReference type="NCBI Taxonomy" id="2282107"/>
    <lineage>
        <taxon>Eukaryota</taxon>
        <taxon>Fungi</taxon>
        <taxon>Dikarya</taxon>
        <taxon>Basidiomycota</taxon>
        <taxon>Agaricomycotina</taxon>
        <taxon>Agaricomycetes</taxon>
        <taxon>Hymenochaetales</taxon>
        <taxon>Hymenochaetaceae</taxon>
        <taxon>Pyrrhoderma</taxon>
    </lineage>
</organism>
<dbReference type="OrthoDB" id="1922221at2759"/>
<dbReference type="GO" id="GO:0005546">
    <property type="term" value="F:phosphatidylinositol-4,5-bisphosphate binding"/>
    <property type="evidence" value="ECO:0007669"/>
    <property type="project" value="InterPro"/>
</dbReference>
<dbReference type="FunCoup" id="A0A286UVY1">
    <property type="interactions" value="15"/>
</dbReference>
<comment type="caution">
    <text evidence="6">The sequence shown here is derived from an EMBL/GenBank/DDBJ whole genome shotgun (WGS) entry which is preliminary data.</text>
</comment>
<dbReference type="GO" id="GO:0005935">
    <property type="term" value="C:cellular bud neck"/>
    <property type="evidence" value="ECO:0007669"/>
    <property type="project" value="UniProtKB-SubCell"/>
</dbReference>
<evidence type="ECO:0000256" key="2">
    <source>
        <dbReference type="ARBA" id="ARBA00022448"/>
    </source>
</evidence>
<evidence type="ECO:0000256" key="4">
    <source>
        <dbReference type="RuleBase" id="RU365026"/>
    </source>
</evidence>
<feature type="domain" description="Exocyst complex subunit Exo70 C-terminal" evidence="5">
    <location>
        <begin position="257"/>
        <end position="618"/>
    </location>
</feature>
<dbReference type="STRING" id="2282107.A0A286UVY1"/>
<dbReference type="GO" id="GO:0015031">
    <property type="term" value="P:protein transport"/>
    <property type="evidence" value="ECO:0007669"/>
    <property type="project" value="UniProtKB-KW"/>
</dbReference>
<sequence length="621" mass="67967">MEDEAAEIELLEQNLNKTRQISQRMISILTNFDTRLVKVEKSILPLHNSTQLLNRRAANIESTLELIDEVASSQQGLAEEEALILRGPQATQLNTYIDALERMNASIAFKGASEESMETARLVEAGAKKLAQLYTKYVAEASSGTPPTRSSLDGNTNGLLVPFSEDIIQSLLPIVQFLRTLPVPATHPSHPAAEVIQSALLDAQRGYADMRGTWIRKCLEAGAKRVVEGREAFGSSRETDTADAAIREGQEFTIWVEGVIGVAESEYSALSDLAVLVSSSQLSGTFASLITPLLTLLSSALSQLTNRVKRSLQQNTFLALSAYAFLARPQTTARWDEAVRRRASGSTANVNALKEGLHSLRAVCLRSFPEFIADVKLSAVPKAAVEIGTDVLKYMTAIPAVQDAVGSALLTLGDGNWKMGDGVQVNKGPKLGEGDETVIIEHYFYDVVMTTLTTLTTLSRTSRRPAIGSVFLLNNVSYFVNSLLFSEETSPVEVLLATPTRNALQSAFRTAKAGYFDANFSPLLQVLGDGPGSGGGSGKAGVKEKFTRFFDLFDDIVERHRVIKVLPDDKQGRESLAEEAHKLVVPSLQRFIQKNKDFSKNPQKYIRISPEELEKQIKRLY</sequence>
<gene>
    <name evidence="6" type="ORF">PNOK_0074000</name>
</gene>
<comment type="subcellular location">
    <subcellularLocation>
        <location evidence="4">Bud</location>
    </subcellularLocation>
    <subcellularLocation>
        <location evidence="4">Bud neck</location>
    </subcellularLocation>
</comment>
<dbReference type="SUPFAM" id="SSF74788">
    <property type="entry name" value="Cullin repeat-like"/>
    <property type="match status" value="1"/>
</dbReference>
<dbReference type="Pfam" id="PF03081">
    <property type="entry name" value="Exo70_C"/>
    <property type="match status" value="1"/>
</dbReference>
<dbReference type="InterPro" id="IPR004140">
    <property type="entry name" value="Exo70"/>
</dbReference>
<dbReference type="InterPro" id="IPR046364">
    <property type="entry name" value="Exo70_C"/>
</dbReference>
<dbReference type="InterPro" id="IPR016159">
    <property type="entry name" value="Cullin_repeat-like_dom_sf"/>
</dbReference>
<dbReference type="AlphaFoldDB" id="A0A286UVY1"/>
<dbReference type="GO" id="GO:0000145">
    <property type="term" value="C:exocyst"/>
    <property type="evidence" value="ECO:0007669"/>
    <property type="project" value="InterPro"/>
</dbReference>
<reference evidence="6 7" key="1">
    <citation type="journal article" date="2017" name="Mol. Ecol.">
        <title>Comparative and population genomic landscape of Phellinus noxius: A hypervariable fungus causing root rot in trees.</title>
        <authorList>
            <person name="Chung C.L."/>
            <person name="Lee T.J."/>
            <person name="Akiba M."/>
            <person name="Lee H.H."/>
            <person name="Kuo T.H."/>
            <person name="Liu D."/>
            <person name="Ke H.M."/>
            <person name="Yokoi T."/>
            <person name="Roa M.B."/>
            <person name="Lu M.J."/>
            <person name="Chang Y.Y."/>
            <person name="Ann P.J."/>
            <person name="Tsai J.N."/>
            <person name="Chen C.Y."/>
            <person name="Tzean S.S."/>
            <person name="Ota Y."/>
            <person name="Hattori T."/>
            <person name="Sahashi N."/>
            <person name="Liou R.F."/>
            <person name="Kikuchi T."/>
            <person name="Tsai I.J."/>
        </authorList>
    </citation>
    <scope>NUCLEOTIDE SEQUENCE [LARGE SCALE GENOMIC DNA]</scope>
    <source>
        <strain evidence="6 7">FFPRI411160</strain>
    </source>
</reference>
<keyword evidence="4" id="KW-0653">Protein transport</keyword>
<comment type="similarity">
    <text evidence="1 4">Belongs to the EXO70 family.</text>
</comment>
<accession>A0A286UVY1</accession>